<dbReference type="InterPro" id="IPR029052">
    <property type="entry name" value="Metallo-depent_PP-like"/>
</dbReference>
<name>A0A839ZDZ2_9HYPH</name>
<dbReference type="GO" id="GO:0008803">
    <property type="term" value="F:bis(5'-nucleosyl)-tetraphosphatase (symmetrical) activity"/>
    <property type="evidence" value="ECO:0007669"/>
    <property type="project" value="TreeGrafter"/>
</dbReference>
<dbReference type="AlphaFoldDB" id="A0A839ZDZ2"/>
<reference evidence="2 3" key="1">
    <citation type="submission" date="2020-08" db="EMBL/GenBank/DDBJ databases">
        <title>Genomic Encyclopedia of Type Strains, Phase IV (KMG-IV): sequencing the most valuable type-strain genomes for metagenomic binning, comparative biology and taxonomic classification.</title>
        <authorList>
            <person name="Goeker M."/>
        </authorList>
    </citation>
    <scope>NUCLEOTIDE SEQUENCE [LARGE SCALE GENOMIC DNA]</scope>
    <source>
        <strain evidence="2 3">DSM 5895</strain>
    </source>
</reference>
<dbReference type="Pfam" id="PF00149">
    <property type="entry name" value="Metallophos"/>
    <property type="match status" value="1"/>
</dbReference>
<keyword evidence="2" id="KW-0378">Hydrolase</keyword>
<evidence type="ECO:0000313" key="3">
    <source>
        <dbReference type="Proteomes" id="UP000533469"/>
    </source>
</evidence>
<dbReference type="GO" id="GO:0110154">
    <property type="term" value="P:RNA decapping"/>
    <property type="evidence" value="ECO:0007669"/>
    <property type="project" value="TreeGrafter"/>
</dbReference>
<dbReference type="SUPFAM" id="SSF56300">
    <property type="entry name" value="Metallo-dependent phosphatases"/>
    <property type="match status" value="1"/>
</dbReference>
<dbReference type="PANTHER" id="PTHR42850:SF4">
    <property type="entry name" value="ZINC-DEPENDENT ENDOPOLYPHOSPHATASE"/>
    <property type="match status" value="1"/>
</dbReference>
<sequence>MFFSRFRVTARPAIYRIPDGVRVYAVGDIHGRYDLMCALLDKIEHDRRDAVSSQIVFLGDYIDRGPDSRRVIEALITGADRDSWICLKGNHEAMWLGALDRSQPWDGWLANGGVETLFSYGISARGFSMAGREEGLREAVLASVPEEHIAFIRQRPTSHWVGGYFFCHAGIRPGVPLSQQAPDDLMWIRDLFVDSRLDHGGRIVHGHTPAIEPEVLANRINVDTGAYLTGRLTCVALEGDRVRIIHT</sequence>
<dbReference type="GO" id="GO:0005737">
    <property type="term" value="C:cytoplasm"/>
    <property type="evidence" value="ECO:0007669"/>
    <property type="project" value="TreeGrafter"/>
</dbReference>
<dbReference type="CDD" id="cd00144">
    <property type="entry name" value="MPP_PPP_family"/>
    <property type="match status" value="1"/>
</dbReference>
<evidence type="ECO:0000313" key="2">
    <source>
        <dbReference type="EMBL" id="MBB3772887.1"/>
    </source>
</evidence>
<dbReference type="InterPro" id="IPR050126">
    <property type="entry name" value="Ap4A_hydrolase"/>
</dbReference>
<dbReference type="Proteomes" id="UP000533469">
    <property type="component" value="Unassembled WGS sequence"/>
</dbReference>
<comment type="caution">
    <text evidence="2">The sequence shown here is derived from an EMBL/GenBank/DDBJ whole genome shotgun (WGS) entry which is preliminary data.</text>
</comment>
<gene>
    <name evidence="2" type="ORF">FHS55_003512</name>
</gene>
<dbReference type="EMBL" id="JACICD010000007">
    <property type="protein sequence ID" value="MBB3772887.1"/>
    <property type="molecule type" value="Genomic_DNA"/>
</dbReference>
<dbReference type="InterPro" id="IPR004843">
    <property type="entry name" value="Calcineurin-like_PHP"/>
</dbReference>
<proteinExistence type="predicted"/>
<accession>A0A839ZDZ2</accession>
<dbReference type="Gene3D" id="3.60.21.10">
    <property type="match status" value="1"/>
</dbReference>
<feature type="domain" description="Calcineurin-like phosphoesterase" evidence="1">
    <location>
        <begin position="22"/>
        <end position="212"/>
    </location>
</feature>
<organism evidence="2 3">
    <name type="scientific">Ancylobacter tetraedralis</name>
    <dbReference type="NCBI Taxonomy" id="217068"/>
    <lineage>
        <taxon>Bacteria</taxon>
        <taxon>Pseudomonadati</taxon>
        <taxon>Pseudomonadota</taxon>
        <taxon>Alphaproteobacteria</taxon>
        <taxon>Hyphomicrobiales</taxon>
        <taxon>Xanthobacteraceae</taxon>
        <taxon>Ancylobacter</taxon>
    </lineage>
</organism>
<dbReference type="PANTHER" id="PTHR42850">
    <property type="entry name" value="METALLOPHOSPHOESTERASE"/>
    <property type="match status" value="1"/>
</dbReference>
<dbReference type="EC" id="3.1.3.16" evidence="2"/>
<keyword evidence="3" id="KW-1185">Reference proteome</keyword>
<dbReference type="RefSeq" id="WP_183191046.1">
    <property type="nucleotide sequence ID" value="NZ_JACICD010000007.1"/>
</dbReference>
<evidence type="ECO:0000259" key="1">
    <source>
        <dbReference type="Pfam" id="PF00149"/>
    </source>
</evidence>
<dbReference type="GO" id="GO:0004722">
    <property type="term" value="F:protein serine/threonine phosphatase activity"/>
    <property type="evidence" value="ECO:0007669"/>
    <property type="project" value="UniProtKB-EC"/>
</dbReference>
<protein>
    <submittedName>
        <fullName evidence="2">Serine/threonine protein phosphatase 1</fullName>
        <ecNumber evidence="2">3.1.3.16</ecNumber>
    </submittedName>
</protein>